<reference evidence="1 2" key="1">
    <citation type="submission" date="2023-08" db="EMBL/GenBank/DDBJ databases">
        <title>The draft genome sequence of Paracraurococcus sp. LOR1-02.</title>
        <authorList>
            <person name="Kingkaew E."/>
            <person name="Tanasupawat S."/>
        </authorList>
    </citation>
    <scope>NUCLEOTIDE SEQUENCE [LARGE SCALE GENOMIC DNA]</scope>
    <source>
        <strain evidence="1 2">LOR1-02</strain>
    </source>
</reference>
<proteinExistence type="predicted"/>
<comment type="caution">
    <text evidence="1">The sequence shown here is derived from an EMBL/GenBank/DDBJ whole genome shotgun (WGS) entry which is preliminary data.</text>
</comment>
<dbReference type="Pfam" id="PF14384">
    <property type="entry name" value="BrnA_antitoxin"/>
    <property type="match status" value="1"/>
</dbReference>
<dbReference type="EMBL" id="JAUTWS010000020">
    <property type="protein sequence ID" value="MDO9710678.1"/>
    <property type="molecule type" value="Genomic_DNA"/>
</dbReference>
<dbReference type="InterPro" id="IPR025528">
    <property type="entry name" value="BrnA_antitoxin"/>
</dbReference>
<name>A0ABT9E3E7_9PROT</name>
<evidence type="ECO:0000313" key="1">
    <source>
        <dbReference type="EMBL" id="MDO9710678.1"/>
    </source>
</evidence>
<sequence>MTIPDLQRRRLERLAATPEETIDTDDILEVTDWSGAVRGGLFGPRKEAVTIRVDADVLAWFRNQAAGGSGYRTEINRVLRQHVERSATGKTSG</sequence>
<accession>A0ABT9E3E7</accession>
<protein>
    <submittedName>
        <fullName evidence="1">BrnA antitoxin family protein</fullName>
    </submittedName>
</protein>
<keyword evidence="2" id="KW-1185">Reference proteome</keyword>
<evidence type="ECO:0000313" key="2">
    <source>
        <dbReference type="Proteomes" id="UP001243009"/>
    </source>
</evidence>
<dbReference type="Proteomes" id="UP001243009">
    <property type="component" value="Unassembled WGS sequence"/>
</dbReference>
<gene>
    <name evidence="1" type="ORF">Q7A36_20165</name>
</gene>
<organism evidence="1 2">
    <name type="scientific">Paracraurococcus lichenis</name>
    <dbReference type="NCBI Taxonomy" id="3064888"/>
    <lineage>
        <taxon>Bacteria</taxon>
        <taxon>Pseudomonadati</taxon>
        <taxon>Pseudomonadota</taxon>
        <taxon>Alphaproteobacteria</taxon>
        <taxon>Acetobacterales</taxon>
        <taxon>Roseomonadaceae</taxon>
        <taxon>Paracraurococcus</taxon>
    </lineage>
</organism>
<dbReference type="RefSeq" id="WP_305105538.1">
    <property type="nucleotide sequence ID" value="NZ_JAUTWS010000020.1"/>
</dbReference>